<keyword evidence="1" id="KW-0732">Signal</keyword>
<dbReference type="Gramene" id="Zm00001eb302420_T001">
    <property type="protein sequence ID" value="Zm00001eb302420_P001"/>
    <property type="gene ID" value="Zm00001eb302420"/>
</dbReference>
<name>A0A804Q7F5_MAIZE</name>
<organism evidence="2 3">
    <name type="scientific">Zea mays</name>
    <name type="common">Maize</name>
    <dbReference type="NCBI Taxonomy" id="4577"/>
    <lineage>
        <taxon>Eukaryota</taxon>
        <taxon>Viridiplantae</taxon>
        <taxon>Streptophyta</taxon>
        <taxon>Embryophyta</taxon>
        <taxon>Tracheophyta</taxon>
        <taxon>Spermatophyta</taxon>
        <taxon>Magnoliopsida</taxon>
        <taxon>Liliopsida</taxon>
        <taxon>Poales</taxon>
        <taxon>Poaceae</taxon>
        <taxon>PACMAD clade</taxon>
        <taxon>Panicoideae</taxon>
        <taxon>Andropogonodae</taxon>
        <taxon>Andropogoneae</taxon>
        <taxon>Tripsacinae</taxon>
        <taxon>Zea</taxon>
    </lineage>
</organism>
<proteinExistence type="predicted"/>
<evidence type="ECO:0000313" key="2">
    <source>
        <dbReference type="EnsemblPlants" id="Zm00001eb302420_P001"/>
    </source>
</evidence>
<dbReference type="EnsemblPlants" id="Zm00001eb302420_T001">
    <property type="protein sequence ID" value="Zm00001eb302420_P001"/>
    <property type="gene ID" value="Zm00001eb302420"/>
</dbReference>
<dbReference type="InParanoid" id="A0A804Q7F5"/>
<protein>
    <submittedName>
        <fullName evidence="2">Uncharacterized protein</fullName>
    </submittedName>
</protein>
<evidence type="ECO:0000313" key="3">
    <source>
        <dbReference type="Proteomes" id="UP000007305"/>
    </source>
</evidence>
<evidence type="ECO:0000256" key="1">
    <source>
        <dbReference type="SAM" id="SignalP"/>
    </source>
</evidence>
<dbReference type="InterPro" id="IPR037045">
    <property type="entry name" value="S8pro/Inhibitor_I9_sf"/>
</dbReference>
<keyword evidence="3" id="KW-1185">Reference proteome</keyword>
<dbReference type="Gene3D" id="3.30.70.80">
    <property type="entry name" value="Peptidase S8 propeptide/proteinase inhibitor I9"/>
    <property type="match status" value="1"/>
</dbReference>
<reference evidence="2" key="3">
    <citation type="submission" date="2021-05" db="UniProtKB">
        <authorList>
            <consortium name="EnsemblPlants"/>
        </authorList>
    </citation>
    <scope>IDENTIFICATION</scope>
    <source>
        <strain evidence="2">cv. B73</strain>
    </source>
</reference>
<sequence length="82" mass="8687">MGTALKALTLRVVLAACFFLGSLIHASEVIGDGDEKQQVYIVYMGHQHEPSSEELAAGGFSAAKAAHHRLLNQVLGHGRSSS</sequence>
<reference evidence="3" key="1">
    <citation type="submission" date="2015-12" db="EMBL/GenBank/DDBJ databases">
        <title>Update maize B73 reference genome by single molecule sequencing technologies.</title>
        <authorList>
            <consortium name="Maize Genome Sequencing Project"/>
            <person name="Ware D."/>
        </authorList>
    </citation>
    <scope>NUCLEOTIDE SEQUENCE [LARGE SCALE GENOMIC DNA]</scope>
    <source>
        <strain evidence="3">cv. B73</strain>
    </source>
</reference>
<dbReference type="AlphaFoldDB" id="A0A804Q7F5"/>
<feature type="signal peptide" evidence="1">
    <location>
        <begin position="1"/>
        <end position="26"/>
    </location>
</feature>
<reference evidence="2" key="2">
    <citation type="submission" date="2019-07" db="EMBL/GenBank/DDBJ databases">
        <authorList>
            <person name="Seetharam A."/>
            <person name="Woodhouse M."/>
            <person name="Cannon E."/>
        </authorList>
    </citation>
    <scope>NUCLEOTIDE SEQUENCE [LARGE SCALE GENOMIC DNA]</scope>
    <source>
        <strain evidence="2">cv. B73</strain>
    </source>
</reference>
<accession>A0A804Q7F5</accession>
<dbReference type="Proteomes" id="UP000007305">
    <property type="component" value="Chromosome 7"/>
</dbReference>
<feature type="chain" id="PRO_5032896748" evidence="1">
    <location>
        <begin position="27"/>
        <end position="82"/>
    </location>
</feature>